<dbReference type="Proteomes" id="UP000557392">
    <property type="component" value="Unassembled WGS sequence"/>
</dbReference>
<dbReference type="EMBL" id="JACIEH010000002">
    <property type="protein sequence ID" value="MBB4099469.1"/>
    <property type="molecule type" value="Genomic_DNA"/>
</dbReference>
<dbReference type="AlphaFoldDB" id="A0A7W6NWT8"/>
<evidence type="ECO:0000313" key="1">
    <source>
        <dbReference type="EMBL" id="MBB4099469.1"/>
    </source>
</evidence>
<organism evidence="1 2">
    <name type="scientific">Sphingomonas kyeonggiensis</name>
    <dbReference type="NCBI Taxonomy" id="1268553"/>
    <lineage>
        <taxon>Bacteria</taxon>
        <taxon>Pseudomonadati</taxon>
        <taxon>Pseudomonadota</taxon>
        <taxon>Alphaproteobacteria</taxon>
        <taxon>Sphingomonadales</taxon>
        <taxon>Sphingomonadaceae</taxon>
        <taxon>Sphingomonas</taxon>
    </lineage>
</organism>
<protein>
    <submittedName>
        <fullName evidence="1">Uncharacterized protein</fullName>
    </submittedName>
</protein>
<dbReference type="RefSeq" id="WP_183998735.1">
    <property type="nucleotide sequence ID" value="NZ_JACIEH010000002.1"/>
</dbReference>
<sequence>MLVLVEQTGTEQPITTHASVSVLGLDAKMRSSGAYEETSEGRINPTQFVVYSSASTAITEPHRETIRWRRDDGDWRTFPHAYYGNSRGEYEFKVAQKGPYKGLTWGTEHLDELKLGGRFTITRLSEAGESLVTGFIQYPNDEAINSLYKRAKSQAIAGLKPGCKPLSFMSPAPAN</sequence>
<name>A0A7W6NWT8_9SPHN</name>
<comment type="caution">
    <text evidence="1">The sequence shown here is derived from an EMBL/GenBank/DDBJ whole genome shotgun (WGS) entry which is preliminary data.</text>
</comment>
<evidence type="ECO:0000313" key="2">
    <source>
        <dbReference type="Proteomes" id="UP000557392"/>
    </source>
</evidence>
<gene>
    <name evidence="1" type="ORF">GGR46_003033</name>
</gene>
<accession>A0A7W6NWT8</accession>
<proteinExistence type="predicted"/>
<reference evidence="1 2" key="1">
    <citation type="submission" date="2020-08" db="EMBL/GenBank/DDBJ databases">
        <title>Genomic Encyclopedia of Type Strains, Phase IV (KMG-IV): sequencing the most valuable type-strain genomes for metagenomic binning, comparative biology and taxonomic classification.</title>
        <authorList>
            <person name="Goeker M."/>
        </authorList>
    </citation>
    <scope>NUCLEOTIDE SEQUENCE [LARGE SCALE GENOMIC DNA]</scope>
    <source>
        <strain evidence="1 2">DSM 101806</strain>
    </source>
</reference>
<keyword evidence="2" id="KW-1185">Reference proteome</keyword>